<sequence>MDELRDGSSFSLPFARSGGDQLQLQRAHERYDVYVNQQYVGHKTLLKQAESADDIKAFLERANIDGFTTELNGFQDELHYKITADDDNTVRAIRNQLTTYLDTHATGVTGDQPGF</sequence>
<reference evidence="2" key="1">
    <citation type="journal article" date="2019" name="Int. J. Syst. Evol. Microbiol.">
        <title>The Global Catalogue of Microorganisms (GCM) 10K type strain sequencing project: providing services to taxonomists for standard genome sequencing and annotation.</title>
        <authorList>
            <consortium name="The Broad Institute Genomics Platform"/>
            <consortium name="The Broad Institute Genome Sequencing Center for Infectious Disease"/>
            <person name="Wu L."/>
            <person name="Ma J."/>
        </authorList>
    </citation>
    <scope>NUCLEOTIDE SEQUENCE [LARGE SCALE GENOMIC DNA]</scope>
    <source>
        <strain evidence="2">CGMCC 1.12286</strain>
    </source>
</reference>
<protein>
    <submittedName>
        <fullName evidence="1">Uncharacterized protein</fullName>
    </submittedName>
</protein>
<accession>A0ABW4JFZ6</accession>
<keyword evidence="2" id="KW-1185">Reference proteome</keyword>
<dbReference type="EMBL" id="JBHUCX010000028">
    <property type="protein sequence ID" value="MFD1675326.1"/>
    <property type="molecule type" value="Genomic_DNA"/>
</dbReference>
<dbReference type="Proteomes" id="UP001597079">
    <property type="component" value="Unassembled WGS sequence"/>
</dbReference>
<name>A0ABW4JFZ6_9BACL</name>
<dbReference type="RefSeq" id="WP_377943200.1">
    <property type="nucleotide sequence ID" value="NZ_JBHUCX010000028.1"/>
</dbReference>
<evidence type="ECO:0000313" key="2">
    <source>
        <dbReference type="Proteomes" id="UP001597079"/>
    </source>
</evidence>
<organism evidence="1 2">
    <name type="scientific">Alicyclobacillus fodiniaquatilis</name>
    <dbReference type="NCBI Taxonomy" id="1661150"/>
    <lineage>
        <taxon>Bacteria</taxon>
        <taxon>Bacillati</taxon>
        <taxon>Bacillota</taxon>
        <taxon>Bacilli</taxon>
        <taxon>Bacillales</taxon>
        <taxon>Alicyclobacillaceae</taxon>
        <taxon>Alicyclobacillus</taxon>
    </lineage>
</organism>
<evidence type="ECO:0000313" key="1">
    <source>
        <dbReference type="EMBL" id="MFD1675326.1"/>
    </source>
</evidence>
<gene>
    <name evidence="1" type="ORF">ACFSB2_11530</name>
</gene>
<proteinExistence type="predicted"/>
<comment type="caution">
    <text evidence="1">The sequence shown here is derived from an EMBL/GenBank/DDBJ whole genome shotgun (WGS) entry which is preliminary data.</text>
</comment>